<evidence type="ECO:0000256" key="3">
    <source>
        <dbReference type="SAM" id="MobiDB-lite"/>
    </source>
</evidence>
<reference evidence="6" key="1">
    <citation type="submission" date="2003-08" db="EMBL/GenBank/DDBJ databases">
        <authorList>
            <person name="Birren B."/>
            <person name="Nusbaum C."/>
            <person name="Abebe A."/>
            <person name="Abouelleil A."/>
            <person name="Adekoya E."/>
            <person name="Ait-zahra M."/>
            <person name="Allen N."/>
            <person name="Allen T."/>
            <person name="An P."/>
            <person name="Anderson M."/>
            <person name="Anderson S."/>
            <person name="Arachchi H."/>
            <person name="Armbruster J."/>
            <person name="Bachantsang P."/>
            <person name="Baldwin J."/>
            <person name="Barry A."/>
            <person name="Bayul T."/>
            <person name="Blitshsteyn B."/>
            <person name="Bloom T."/>
            <person name="Blye J."/>
            <person name="Boguslavskiy L."/>
            <person name="Borowsky M."/>
            <person name="Boukhgalter B."/>
            <person name="Brunache A."/>
            <person name="Butler J."/>
            <person name="Calixte N."/>
            <person name="Calvo S."/>
            <person name="Camarata J."/>
            <person name="Campo K."/>
            <person name="Chang J."/>
            <person name="Cheshatsang Y."/>
            <person name="Citroen M."/>
            <person name="Collymore A."/>
            <person name="Considine T."/>
            <person name="Cook A."/>
            <person name="Cooke P."/>
            <person name="Corum B."/>
            <person name="Cuomo C."/>
            <person name="David R."/>
            <person name="Dawoe T."/>
            <person name="Degray S."/>
            <person name="Dodge S."/>
            <person name="Dooley K."/>
            <person name="Dorje P."/>
            <person name="Dorjee K."/>
            <person name="Dorris L."/>
            <person name="Duffey N."/>
            <person name="Dupes A."/>
            <person name="Elkins T."/>
            <person name="Engels R."/>
            <person name="Erickson J."/>
            <person name="Farina A."/>
            <person name="Faro S."/>
            <person name="Ferreira P."/>
            <person name="Fischer H."/>
            <person name="Fitzgerald M."/>
            <person name="Foley K."/>
            <person name="Gage D."/>
            <person name="Galagan J."/>
            <person name="Gearin G."/>
            <person name="Gnerre S."/>
            <person name="Gnirke A."/>
            <person name="Goyette A."/>
            <person name="Graham J."/>
            <person name="Grandbois E."/>
            <person name="Gyaltsen K."/>
            <person name="Hafez N."/>
            <person name="Hagopian D."/>
            <person name="Hagos B."/>
            <person name="Hall J."/>
            <person name="Hatcher B."/>
            <person name="Heller A."/>
            <person name="Higgins H."/>
            <person name="Honan T."/>
            <person name="Horn A."/>
            <person name="Houde N."/>
            <person name="Hughes L."/>
            <person name="Hulme W."/>
            <person name="Husby E."/>
            <person name="Iliev I."/>
            <person name="Jaffe D."/>
            <person name="Jones C."/>
            <person name="Kamal M."/>
            <person name="Kamat A."/>
            <person name="Kamvysselis M."/>
            <person name="Karlsson E."/>
            <person name="Kells C."/>
            <person name="Kieu A."/>
            <person name="Kisner P."/>
            <person name="Kodira C."/>
            <person name="Kulbokas E."/>
            <person name="Labutti K."/>
            <person name="Lama D."/>
            <person name="Landers T."/>
            <person name="Leger J."/>
            <person name="Levine S."/>
            <person name="Lewis D."/>
            <person name="Lewis T."/>
            <person name="Lindblad-toh K."/>
            <person name="Liu X."/>
            <person name="Lokyitsang T."/>
            <person name="Lokyitsang Y."/>
            <person name="Lucien O."/>
            <person name="Lui A."/>
            <person name="Ma L.J."/>
            <person name="Mabbitt R."/>
            <person name="Macdonald J."/>
            <person name="Maclean C."/>
            <person name="Major J."/>
            <person name="Manning J."/>
            <person name="Marabella R."/>
            <person name="Maru K."/>
            <person name="Matthews C."/>
            <person name="Mauceli E."/>
            <person name="Mccarthy M."/>
            <person name="Mcdonough S."/>
            <person name="Mcghee T."/>
            <person name="Meldrim J."/>
            <person name="Meneus L."/>
            <person name="Mesirov J."/>
            <person name="Mihalev A."/>
            <person name="Mihova T."/>
            <person name="Mikkelsen T."/>
            <person name="Mlenga V."/>
            <person name="Moru K."/>
            <person name="Mozes J."/>
            <person name="Mulrain L."/>
            <person name="Munson G."/>
            <person name="Naylor J."/>
            <person name="Newes C."/>
            <person name="Nguyen C."/>
            <person name="Nguyen N."/>
            <person name="Nguyen T."/>
            <person name="Nicol R."/>
            <person name="Nielsen C."/>
            <person name="Nizzari M."/>
            <person name="Norbu C."/>
            <person name="Norbu N."/>
            <person name="O'donnell P."/>
            <person name="Okoawo O."/>
            <person name="O'leary S."/>
            <person name="Omotosho B."/>
            <person name="O'neill K."/>
            <person name="Osman S."/>
            <person name="Parker S."/>
            <person name="Perrin D."/>
            <person name="Phunkhang P."/>
            <person name="Piqani B."/>
            <person name="Purcell S."/>
            <person name="Rachupka T."/>
            <person name="Ramasamy U."/>
            <person name="Rameau R."/>
            <person name="Ray V."/>
            <person name="Raymond C."/>
            <person name="Retta R."/>
            <person name="Richardson S."/>
            <person name="Rise C."/>
            <person name="Rodriguez J."/>
            <person name="Rogers J."/>
            <person name="Rogov P."/>
            <person name="Rutman M."/>
            <person name="Schupbach R."/>
            <person name="Seaman C."/>
            <person name="Settipalli S."/>
            <person name="Sharpe T."/>
            <person name="Sheridan J."/>
            <person name="Sherpa N."/>
            <person name="Shi J."/>
            <person name="Smirnov S."/>
            <person name="Smith C."/>
            <person name="Sougnez C."/>
            <person name="Spencer B."/>
            <person name="Stalker J."/>
            <person name="Stange-thomann N."/>
            <person name="Stavropoulos S."/>
            <person name="Stetson K."/>
            <person name="Stone C."/>
            <person name="Stone S."/>
            <person name="Stubbs M."/>
            <person name="Talamas J."/>
            <person name="Tchuinga P."/>
            <person name="Tenzing P."/>
            <person name="Tesfaye S."/>
            <person name="Theodore J."/>
            <person name="Thoulutsang Y."/>
            <person name="Topham K."/>
            <person name="Towey S."/>
            <person name="Tsamla T."/>
            <person name="Tsomo N."/>
            <person name="Vallee D."/>
            <person name="Vassiliev H."/>
            <person name="Venkataraman V."/>
            <person name="Vinson J."/>
            <person name="Vo A."/>
            <person name="Wade C."/>
            <person name="Wang S."/>
            <person name="Wangchuk T."/>
            <person name="Wangdi T."/>
            <person name="Whittaker C."/>
            <person name="Wilkinson J."/>
            <person name="Wu Y."/>
            <person name="Wyman D."/>
            <person name="Yadav S."/>
            <person name="Yang S."/>
            <person name="Yang X."/>
            <person name="Yeager S."/>
            <person name="Yee E."/>
            <person name="Young G."/>
            <person name="Zainoun J."/>
            <person name="Zembeck L."/>
            <person name="Zimmer A."/>
            <person name="Zody M."/>
            <person name="Lander E."/>
        </authorList>
    </citation>
    <scope>NUCLEOTIDE SEQUENCE [LARGE SCALE GENOMIC DNA]</scope>
</reference>
<dbReference type="InterPro" id="IPR052790">
    <property type="entry name" value="YEATS_domain"/>
</dbReference>
<proteinExistence type="predicted"/>
<dbReference type="InterPro" id="IPR038704">
    <property type="entry name" value="YEAST_sf"/>
</dbReference>
<dbReference type="eggNOG" id="KOG3149">
    <property type="taxonomic scope" value="Eukaryota"/>
</dbReference>
<dbReference type="STRING" id="51511.ENSCSAVP00000003103"/>
<dbReference type="GeneTree" id="ENSGT00940000170947"/>
<evidence type="ECO:0000313" key="5">
    <source>
        <dbReference type="Ensembl" id="ENSCSAVP00000003103.1"/>
    </source>
</evidence>
<dbReference type="Pfam" id="PF03366">
    <property type="entry name" value="YEATS"/>
    <property type="match status" value="1"/>
</dbReference>
<dbReference type="PANTHER" id="PTHR47827">
    <property type="entry name" value="AHD DOMAIN-CONTAINING PROTEIN"/>
    <property type="match status" value="1"/>
</dbReference>
<evidence type="ECO:0000259" key="4">
    <source>
        <dbReference type="PROSITE" id="PS51037"/>
    </source>
</evidence>
<dbReference type="CDD" id="cd16906">
    <property type="entry name" value="YEATS_AF-9_like"/>
    <property type="match status" value="1"/>
</dbReference>
<sequence>MVFVKGAEGTDIAHFVEKVVFWLHESYDPPKCVVKQPPYEVQQTGYAGFKLLIDIHFKNKSEPKSVRFHYNMFLHTENMPPVNHTRVEMLTFTNPAEDFRSKLLCAGGVLKNQDSPDAPVKEKKSSKESRHSEGSHKSSHKSKDKTSIKNTEKHKDKHAKRDEKRRNSVEENVYVRKKREEFKAKPSPSSVTSADKKSKDKVNKIKIKIEKSA</sequence>
<feature type="domain" description="YEATS" evidence="4">
    <location>
        <begin position="1"/>
        <end position="106"/>
    </location>
</feature>
<dbReference type="InParanoid" id="H2YCQ5"/>
<reference evidence="5" key="2">
    <citation type="submission" date="2025-08" db="UniProtKB">
        <authorList>
            <consortium name="Ensembl"/>
        </authorList>
    </citation>
    <scope>IDENTIFICATION</scope>
</reference>
<dbReference type="GO" id="GO:0008023">
    <property type="term" value="C:transcription elongation factor complex"/>
    <property type="evidence" value="ECO:0007669"/>
    <property type="project" value="TreeGrafter"/>
</dbReference>
<dbReference type="HOGENOM" id="CLU_1296962_0_0_1"/>
<feature type="region of interest" description="Disordered" evidence="3">
    <location>
        <begin position="110"/>
        <end position="213"/>
    </location>
</feature>
<dbReference type="AlphaFoldDB" id="H2YCQ5"/>
<keyword evidence="6" id="KW-1185">Reference proteome</keyword>
<dbReference type="GO" id="GO:0003682">
    <property type="term" value="F:chromatin binding"/>
    <property type="evidence" value="ECO:0007669"/>
    <property type="project" value="TreeGrafter"/>
</dbReference>
<dbReference type="Ensembl" id="ENSCSAVT00000003149.1">
    <property type="protein sequence ID" value="ENSCSAVP00000003103.1"/>
    <property type="gene ID" value="ENSCSAVG00000001837.1"/>
</dbReference>
<accession>H2YCQ5</accession>
<organism evidence="5 6">
    <name type="scientific">Ciona savignyi</name>
    <name type="common">Pacific transparent sea squirt</name>
    <dbReference type="NCBI Taxonomy" id="51511"/>
    <lineage>
        <taxon>Eukaryota</taxon>
        <taxon>Metazoa</taxon>
        <taxon>Chordata</taxon>
        <taxon>Tunicata</taxon>
        <taxon>Ascidiacea</taxon>
        <taxon>Phlebobranchia</taxon>
        <taxon>Cionidae</taxon>
        <taxon>Ciona</taxon>
    </lineage>
</organism>
<comment type="subcellular location">
    <subcellularLocation>
        <location evidence="2">Nucleus</location>
    </subcellularLocation>
</comment>
<feature type="compositionally biased region" description="Basic and acidic residues" evidence="3">
    <location>
        <begin position="144"/>
        <end position="169"/>
    </location>
</feature>
<dbReference type="Gene3D" id="2.60.40.1970">
    <property type="entry name" value="YEATS domain"/>
    <property type="match status" value="1"/>
</dbReference>
<evidence type="ECO:0000313" key="6">
    <source>
        <dbReference type="Proteomes" id="UP000007875"/>
    </source>
</evidence>
<dbReference type="GO" id="GO:0045893">
    <property type="term" value="P:positive regulation of DNA-templated transcription"/>
    <property type="evidence" value="ECO:0007669"/>
    <property type="project" value="TreeGrafter"/>
</dbReference>
<evidence type="ECO:0000256" key="1">
    <source>
        <dbReference type="ARBA" id="ARBA00023242"/>
    </source>
</evidence>
<keyword evidence="1 2" id="KW-0539">Nucleus</keyword>
<dbReference type="PANTHER" id="PTHR47827:SF3">
    <property type="entry name" value="AF-9 ANC1 HOMOLOGY DOMAIN-CONTAINING PROTEIN"/>
    <property type="match status" value="1"/>
</dbReference>
<dbReference type="PROSITE" id="PS51037">
    <property type="entry name" value="YEATS"/>
    <property type="match status" value="1"/>
</dbReference>
<feature type="compositionally biased region" description="Basic and acidic residues" evidence="3">
    <location>
        <begin position="194"/>
        <end position="213"/>
    </location>
</feature>
<dbReference type="InterPro" id="IPR055129">
    <property type="entry name" value="YEATS_dom"/>
</dbReference>
<evidence type="ECO:0000256" key="2">
    <source>
        <dbReference type="PROSITE-ProRule" id="PRU00376"/>
    </source>
</evidence>
<name>H2YCQ5_CIOSA</name>
<dbReference type="OMA" id="NADIHHF"/>
<feature type="compositionally biased region" description="Basic and acidic residues" evidence="3">
    <location>
        <begin position="119"/>
        <end position="136"/>
    </location>
</feature>
<dbReference type="Proteomes" id="UP000007875">
    <property type="component" value="Unassembled WGS sequence"/>
</dbReference>
<protein>
    <recommendedName>
        <fullName evidence="4">YEATS domain-containing protein</fullName>
    </recommendedName>
</protein>
<reference evidence="5" key="3">
    <citation type="submission" date="2025-09" db="UniProtKB">
        <authorList>
            <consortium name="Ensembl"/>
        </authorList>
    </citation>
    <scope>IDENTIFICATION</scope>
</reference>